<organism evidence="7 8">
    <name type="scientific">Mycolicibacterium madagascariense</name>
    <dbReference type="NCBI Taxonomy" id="212765"/>
    <lineage>
        <taxon>Bacteria</taxon>
        <taxon>Bacillati</taxon>
        <taxon>Actinomycetota</taxon>
        <taxon>Actinomycetes</taxon>
        <taxon>Mycobacteriales</taxon>
        <taxon>Mycobacteriaceae</taxon>
        <taxon>Mycolicibacterium</taxon>
    </lineage>
</organism>
<name>A0A7I7XE99_9MYCO</name>
<dbReference type="KEGG" id="mmag:MMAD_18780"/>
<dbReference type="AlphaFoldDB" id="A0A7I7XE99"/>
<evidence type="ECO:0000256" key="2">
    <source>
        <dbReference type="ARBA" id="ARBA00005268"/>
    </source>
</evidence>
<reference evidence="7 8" key="1">
    <citation type="journal article" date="2019" name="Emerg. Microbes Infect.">
        <title>Comprehensive subspecies identification of 175 nontuberculous mycobacteria species based on 7547 genomic profiles.</title>
        <authorList>
            <person name="Matsumoto Y."/>
            <person name="Kinjo T."/>
            <person name="Motooka D."/>
            <person name="Nabeya D."/>
            <person name="Jung N."/>
            <person name="Uechi K."/>
            <person name="Horii T."/>
            <person name="Iida T."/>
            <person name="Fujita J."/>
            <person name="Nakamura S."/>
        </authorList>
    </citation>
    <scope>NUCLEOTIDE SEQUENCE [LARGE SCALE GENOMIC DNA]</scope>
    <source>
        <strain evidence="7 8">JCM 13574</strain>
    </source>
</reference>
<feature type="transmembrane region" description="Helical" evidence="6">
    <location>
        <begin position="94"/>
        <end position="116"/>
    </location>
</feature>
<dbReference type="Proteomes" id="UP000466517">
    <property type="component" value="Chromosome"/>
</dbReference>
<dbReference type="PANTHER" id="PTHR30028:SF0">
    <property type="entry name" value="PROTEIN ALUMINUM SENSITIVE 3"/>
    <property type="match status" value="1"/>
</dbReference>
<evidence type="ECO:0000256" key="4">
    <source>
        <dbReference type="ARBA" id="ARBA00022989"/>
    </source>
</evidence>
<gene>
    <name evidence="7" type="ORF">MMAD_18780</name>
</gene>
<feature type="transmembrane region" description="Helical" evidence="6">
    <location>
        <begin position="219"/>
        <end position="240"/>
    </location>
</feature>
<dbReference type="PANTHER" id="PTHR30028">
    <property type="entry name" value="UPF0014 INNER MEMBRANE PROTEIN YBBM-RELATED"/>
    <property type="match status" value="1"/>
</dbReference>
<evidence type="ECO:0000313" key="8">
    <source>
        <dbReference type="Proteomes" id="UP000466517"/>
    </source>
</evidence>
<evidence type="ECO:0000313" key="7">
    <source>
        <dbReference type="EMBL" id="BBZ27583.1"/>
    </source>
</evidence>
<proteinExistence type="inferred from homology"/>
<feature type="transmembrane region" description="Helical" evidence="6">
    <location>
        <begin position="12"/>
        <end position="32"/>
    </location>
</feature>
<dbReference type="GO" id="GO:0005886">
    <property type="term" value="C:plasma membrane"/>
    <property type="evidence" value="ECO:0007669"/>
    <property type="project" value="TreeGrafter"/>
</dbReference>
<protein>
    <recommendedName>
        <fullName evidence="9">ABC transporter permease</fullName>
    </recommendedName>
</protein>
<accession>A0A7I7XE99</accession>
<dbReference type="InterPro" id="IPR005226">
    <property type="entry name" value="UPF0014_fam"/>
</dbReference>
<evidence type="ECO:0000256" key="3">
    <source>
        <dbReference type="ARBA" id="ARBA00022692"/>
    </source>
</evidence>
<evidence type="ECO:0008006" key="9">
    <source>
        <dbReference type="Google" id="ProtNLM"/>
    </source>
</evidence>
<feature type="transmembrane region" description="Helical" evidence="6">
    <location>
        <begin position="64"/>
        <end position="82"/>
    </location>
</feature>
<evidence type="ECO:0000256" key="6">
    <source>
        <dbReference type="SAM" id="Phobius"/>
    </source>
</evidence>
<dbReference type="EMBL" id="AP022610">
    <property type="protein sequence ID" value="BBZ27583.1"/>
    <property type="molecule type" value="Genomic_DNA"/>
</dbReference>
<feature type="transmembrane region" description="Helical" evidence="6">
    <location>
        <begin position="192"/>
        <end position="213"/>
    </location>
</feature>
<dbReference type="Pfam" id="PF03649">
    <property type="entry name" value="UPF0014"/>
    <property type="match status" value="1"/>
</dbReference>
<comment type="subcellular location">
    <subcellularLocation>
        <location evidence="1">Membrane</location>
        <topology evidence="1">Multi-pass membrane protein</topology>
    </subcellularLocation>
</comment>
<comment type="similarity">
    <text evidence="2">Belongs to the UPF0014 family.</text>
</comment>
<evidence type="ECO:0000256" key="1">
    <source>
        <dbReference type="ARBA" id="ARBA00004141"/>
    </source>
</evidence>
<keyword evidence="3 6" id="KW-0812">Transmembrane</keyword>
<feature type="transmembrane region" description="Helical" evidence="6">
    <location>
        <begin position="122"/>
        <end position="142"/>
    </location>
</feature>
<keyword evidence="5 6" id="KW-0472">Membrane</keyword>
<keyword evidence="8" id="KW-1185">Reference proteome</keyword>
<keyword evidence="4 6" id="KW-1133">Transmembrane helix</keyword>
<evidence type="ECO:0000256" key="5">
    <source>
        <dbReference type="ARBA" id="ARBA00023136"/>
    </source>
</evidence>
<sequence length="268" mass="27580">MVSNAEPILGPGLVIVCVVMVVAAALVSRFPLRGSWWPAPVAAVRAAIQLAAVATVLAVALSRLWSSLLVLAVMFAVASVTAARRSEATRGSAWLALSVAAGMAAVIPLLLLSGVVPLTGVALVPVFGIVLGGTMTASSVSARRALDALSLRAGEVEAALSLGLSERDSRMEVMERPLSDSLLPNLDQTRTAGLVTLPGAFVGVLLATGSAAQAGAVQVLVLISLLLSQACGVAVTGELVSRGRIVRVERQAPRDARATAMRKLLRRR</sequence>